<gene>
    <name evidence="4" type="ORF">RJ641_029630</name>
</gene>
<keyword evidence="2" id="KW-1133">Transmembrane helix</keyword>
<comment type="caution">
    <text evidence="4">The sequence shown here is derived from an EMBL/GenBank/DDBJ whole genome shotgun (WGS) entry which is preliminary data.</text>
</comment>
<keyword evidence="5" id="KW-1185">Reference proteome</keyword>
<dbReference type="EMBL" id="JBAMMX010000005">
    <property type="protein sequence ID" value="KAK6940099.1"/>
    <property type="molecule type" value="Genomic_DNA"/>
</dbReference>
<evidence type="ECO:0000313" key="4">
    <source>
        <dbReference type="EMBL" id="KAK6940099.1"/>
    </source>
</evidence>
<keyword evidence="4" id="KW-0808">Transferase</keyword>
<proteinExistence type="inferred from homology"/>
<dbReference type="InterPro" id="IPR050154">
    <property type="entry name" value="UbiB_kinase"/>
</dbReference>
<dbReference type="AlphaFoldDB" id="A0AAN8VYN9"/>
<evidence type="ECO:0000313" key="5">
    <source>
        <dbReference type="Proteomes" id="UP001370490"/>
    </source>
</evidence>
<feature type="transmembrane region" description="Helical" evidence="2">
    <location>
        <begin position="76"/>
        <end position="96"/>
    </location>
</feature>
<dbReference type="Proteomes" id="UP001370490">
    <property type="component" value="Unassembled WGS sequence"/>
</dbReference>
<dbReference type="PANTHER" id="PTHR10566">
    <property type="entry name" value="CHAPERONE-ACTIVITY OF BC1 COMPLEX CABC1 -RELATED"/>
    <property type="match status" value="1"/>
</dbReference>
<accession>A0AAN8VYN9</accession>
<sequence length="256" mass="29283">MDYKKEARNGLKFRQLYGGLKDAKVPEMYLDLTTSKVLVMEWVEGQKLPEVKDLYLVEQIRKTDKQTKKCKASPHVLPSMFISMLTLNWNFGFWVMPGMLSMQFFIFSVDPFTLSLGVLEGIAISFKPDYKILSSTYPWIARKVLTDISPKLKSLEQALLYKDGVFRIDRLESFLSEVRFDTLPSSVPYGKSSSNKPALQFSLARGFSFHVGFLREILLEELAKAFTGASAYQLILGVPYDVEQKRIFSSLLKDNQ</sequence>
<keyword evidence="2" id="KW-0812">Transmembrane</keyword>
<comment type="similarity">
    <text evidence="1">Belongs to the protein kinase superfamily. ADCK protein kinase family.</text>
</comment>
<keyword evidence="4" id="KW-0418">Kinase</keyword>
<evidence type="ECO:0000259" key="3">
    <source>
        <dbReference type="Pfam" id="PF03109"/>
    </source>
</evidence>
<evidence type="ECO:0000256" key="1">
    <source>
        <dbReference type="ARBA" id="ARBA00009670"/>
    </source>
</evidence>
<dbReference type="InterPro" id="IPR004147">
    <property type="entry name" value="ABC1_dom"/>
</dbReference>
<name>A0AAN8VYN9_9MAGN</name>
<dbReference type="PANTHER" id="PTHR10566:SF119">
    <property type="entry name" value="OS04G0640500 PROTEIN"/>
    <property type="match status" value="1"/>
</dbReference>
<reference evidence="4 5" key="1">
    <citation type="submission" date="2023-12" db="EMBL/GenBank/DDBJ databases">
        <title>A high-quality genome assembly for Dillenia turbinata (Dilleniales).</title>
        <authorList>
            <person name="Chanderbali A."/>
        </authorList>
    </citation>
    <scope>NUCLEOTIDE SEQUENCE [LARGE SCALE GENOMIC DNA]</scope>
    <source>
        <strain evidence="4">LSX21</strain>
        <tissue evidence="4">Leaf</tissue>
    </source>
</reference>
<dbReference type="Pfam" id="PF03109">
    <property type="entry name" value="ABC1"/>
    <property type="match status" value="1"/>
</dbReference>
<keyword evidence="2" id="KW-0472">Membrane</keyword>
<evidence type="ECO:0000256" key="2">
    <source>
        <dbReference type="SAM" id="Phobius"/>
    </source>
</evidence>
<feature type="domain" description="ABC1 atypical kinase-like" evidence="3">
    <location>
        <begin position="1"/>
        <end position="55"/>
    </location>
</feature>
<protein>
    <submittedName>
        <fullName evidence="4">ABC1 atypical kinase-like domain</fullName>
    </submittedName>
</protein>
<organism evidence="4 5">
    <name type="scientific">Dillenia turbinata</name>
    <dbReference type="NCBI Taxonomy" id="194707"/>
    <lineage>
        <taxon>Eukaryota</taxon>
        <taxon>Viridiplantae</taxon>
        <taxon>Streptophyta</taxon>
        <taxon>Embryophyta</taxon>
        <taxon>Tracheophyta</taxon>
        <taxon>Spermatophyta</taxon>
        <taxon>Magnoliopsida</taxon>
        <taxon>eudicotyledons</taxon>
        <taxon>Gunneridae</taxon>
        <taxon>Pentapetalae</taxon>
        <taxon>Dilleniales</taxon>
        <taxon>Dilleniaceae</taxon>
        <taxon>Dillenia</taxon>
    </lineage>
</organism>
<dbReference type="GO" id="GO:0016301">
    <property type="term" value="F:kinase activity"/>
    <property type="evidence" value="ECO:0007669"/>
    <property type="project" value="UniProtKB-KW"/>
</dbReference>